<proteinExistence type="predicted"/>
<reference evidence="1 2" key="1">
    <citation type="submission" date="2016-03" db="EMBL/GenBank/DDBJ databases">
        <title>Trachymyrmex septentrionalis WGS genome.</title>
        <authorList>
            <person name="Nygaard S."/>
            <person name="Hu H."/>
            <person name="Boomsma J."/>
            <person name="Zhang G."/>
        </authorList>
    </citation>
    <scope>NUCLEOTIDE SEQUENCE [LARGE SCALE GENOMIC DNA]</scope>
    <source>
        <strain evidence="1">Tsep2-gDNA-1</strain>
        <tissue evidence="1">Whole body</tissue>
    </source>
</reference>
<accession>A0A195FAV3</accession>
<gene>
    <name evidence="1" type="ORF">ALC56_07761</name>
</gene>
<evidence type="ECO:0000313" key="1">
    <source>
        <dbReference type="EMBL" id="KYN37563.1"/>
    </source>
</evidence>
<dbReference type="AlphaFoldDB" id="A0A195FAV3"/>
<dbReference type="Proteomes" id="UP000078541">
    <property type="component" value="Unassembled WGS sequence"/>
</dbReference>
<feature type="non-terminal residue" evidence="1">
    <location>
        <position position="1"/>
    </location>
</feature>
<name>A0A195FAV3_9HYME</name>
<evidence type="ECO:0000313" key="2">
    <source>
        <dbReference type="Proteomes" id="UP000078541"/>
    </source>
</evidence>
<dbReference type="EMBL" id="KQ981693">
    <property type="protein sequence ID" value="KYN37563.1"/>
    <property type="molecule type" value="Genomic_DNA"/>
</dbReference>
<organism evidence="1 2">
    <name type="scientific">Trachymyrmex septentrionalis</name>
    <dbReference type="NCBI Taxonomy" id="34720"/>
    <lineage>
        <taxon>Eukaryota</taxon>
        <taxon>Metazoa</taxon>
        <taxon>Ecdysozoa</taxon>
        <taxon>Arthropoda</taxon>
        <taxon>Hexapoda</taxon>
        <taxon>Insecta</taxon>
        <taxon>Pterygota</taxon>
        <taxon>Neoptera</taxon>
        <taxon>Endopterygota</taxon>
        <taxon>Hymenoptera</taxon>
        <taxon>Apocrita</taxon>
        <taxon>Aculeata</taxon>
        <taxon>Formicoidea</taxon>
        <taxon>Formicidae</taxon>
        <taxon>Myrmicinae</taxon>
        <taxon>Trachymyrmex</taxon>
    </lineage>
</organism>
<keyword evidence="2" id="KW-1185">Reference proteome</keyword>
<protein>
    <submittedName>
        <fullName evidence="1">Uncharacterized protein</fullName>
    </submittedName>
</protein>
<sequence>VRRVRLQDILVGVPEIRIGHEEVGTTMELRRRIRGELHGALHDLAGGFLRHALQETRLPVKQQFHSLILELHVAHLHGFDRKDIVLAATTAVHRRDGLCRHLIDLPQVTDHFLPGLRQWIEQNDLPSLMTVHADWYLLRQLLVAVSIRFGQHIDGIRLAADGGRERLDGEALQARRIRD</sequence>